<gene>
    <name evidence="1" type="ORF">EJS11_10690</name>
</gene>
<evidence type="ECO:0000313" key="1">
    <source>
        <dbReference type="EMBL" id="EAN6191884.1"/>
    </source>
</evidence>
<organism evidence="1">
    <name type="scientific">Salmonella enterica</name>
    <name type="common">Salmonella choleraesuis</name>
    <dbReference type="NCBI Taxonomy" id="28901"/>
    <lineage>
        <taxon>Bacteria</taxon>
        <taxon>Pseudomonadati</taxon>
        <taxon>Pseudomonadota</taxon>
        <taxon>Gammaproteobacteria</taxon>
        <taxon>Enterobacterales</taxon>
        <taxon>Enterobacteriaceae</taxon>
        <taxon>Salmonella</taxon>
    </lineage>
</organism>
<reference evidence="1" key="1">
    <citation type="submission" date="2018-12" db="EMBL/GenBank/DDBJ databases">
        <authorList>
            <consortium name="PulseNet: The National Subtyping Network for Foodborne Disease Surveillance"/>
            <person name="Tarr C.L."/>
            <person name="Trees E."/>
            <person name="Katz L.S."/>
            <person name="Carleton-Romer H.A."/>
            <person name="Stroika S."/>
            <person name="Kucerova Z."/>
            <person name="Roache K.F."/>
            <person name="Sabol A.L."/>
            <person name="Besser J."/>
            <person name="Gerner-Smidt P."/>
        </authorList>
    </citation>
    <scope>NUCLEOTIDE SEQUENCE</scope>
    <source>
        <strain evidence="1">PNUSAS060203</strain>
    </source>
</reference>
<dbReference type="GO" id="GO:0033897">
    <property type="term" value="F:ribonuclease T2 activity"/>
    <property type="evidence" value="ECO:0007669"/>
    <property type="project" value="InterPro"/>
</dbReference>
<sequence>MFINQHQQDELELALSCVARPIHSVSQIKQHAVSRYGLTREQTIKLATEFYRDVGHANRKEFFRKHGMCTEVFYRNVRWFSLDIKRYYRIDGGPIYAMQWIHPQDTMKRDPRISQSIIMKCRNNAFLKEHRDTRELFVELANIQYCHYYKRPKQFFQVLKTVDISRGTYYHRIKKYGIKAEVFMSIDNRELFPVKCKSLNNSD</sequence>
<dbReference type="SUPFAM" id="SSF55895">
    <property type="entry name" value="Ribonuclease Rh-like"/>
    <property type="match status" value="1"/>
</dbReference>
<dbReference type="AlphaFoldDB" id="A0A5T3N529"/>
<proteinExistence type="predicted"/>
<accession>A0A5T3N529</accession>
<comment type="caution">
    <text evidence="1">The sequence shown here is derived from an EMBL/GenBank/DDBJ whole genome shotgun (WGS) entry which is preliminary data.</text>
</comment>
<protein>
    <submittedName>
        <fullName evidence="1">Uncharacterized protein</fullName>
    </submittedName>
</protein>
<name>A0A5T3N529_SALER</name>
<dbReference type="EMBL" id="AACYSG010000008">
    <property type="protein sequence ID" value="EAN6191884.1"/>
    <property type="molecule type" value="Genomic_DNA"/>
</dbReference>
<dbReference type="GO" id="GO:0003723">
    <property type="term" value="F:RNA binding"/>
    <property type="evidence" value="ECO:0007669"/>
    <property type="project" value="InterPro"/>
</dbReference>
<dbReference type="InterPro" id="IPR036430">
    <property type="entry name" value="RNase_T2-like_sf"/>
</dbReference>